<feature type="transmembrane region" description="Helical" evidence="1">
    <location>
        <begin position="250"/>
        <end position="269"/>
    </location>
</feature>
<feature type="transmembrane region" description="Helical" evidence="1">
    <location>
        <begin position="195"/>
        <end position="213"/>
    </location>
</feature>
<dbReference type="KEGG" id="dol:Dole_3067"/>
<feature type="transmembrane region" description="Helical" evidence="1">
    <location>
        <begin position="163"/>
        <end position="183"/>
    </location>
</feature>
<keyword evidence="1" id="KW-0812">Transmembrane</keyword>
<feature type="transmembrane region" description="Helical" evidence="1">
    <location>
        <begin position="36"/>
        <end position="53"/>
    </location>
</feature>
<dbReference type="EMBL" id="CP000859">
    <property type="protein sequence ID" value="ABW68870.1"/>
    <property type="molecule type" value="Genomic_DNA"/>
</dbReference>
<keyword evidence="1" id="KW-0472">Membrane</keyword>
<feature type="transmembrane region" description="Helical" evidence="1">
    <location>
        <begin position="319"/>
        <end position="336"/>
    </location>
</feature>
<dbReference type="OrthoDB" id="5412242at2"/>
<protein>
    <recommendedName>
        <fullName evidence="4">Cytochrome C oxidase subunit I</fullName>
    </recommendedName>
</protein>
<proteinExistence type="predicted"/>
<dbReference type="eggNOG" id="ENOG502Z9RF">
    <property type="taxonomic scope" value="Bacteria"/>
</dbReference>
<dbReference type="Proteomes" id="UP000008561">
    <property type="component" value="Chromosome"/>
</dbReference>
<evidence type="ECO:0000313" key="2">
    <source>
        <dbReference type="EMBL" id="ABW68870.1"/>
    </source>
</evidence>
<feature type="transmembrane region" description="Helical" evidence="1">
    <location>
        <begin position="125"/>
        <end position="143"/>
    </location>
</feature>
<feature type="transmembrane region" description="Helical" evidence="1">
    <location>
        <begin position="289"/>
        <end position="307"/>
    </location>
</feature>
<dbReference type="STRING" id="96561.Dole_3067"/>
<feature type="transmembrane region" description="Helical" evidence="1">
    <location>
        <begin position="342"/>
        <end position="359"/>
    </location>
</feature>
<evidence type="ECO:0000313" key="3">
    <source>
        <dbReference type="Proteomes" id="UP000008561"/>
    </source>
</evidence>
<keyword evidence="3" id="KW-1185">Reference proteome</keyword>
<reference evidence="2 3" key="1">
    <citation type="submission" date="2007-10" db="EMBL/GenBank/DDBJ databases">
        <title>Complete sequence of Desulfococcus oleovorans Hxd3.</title>
        <authorList>
            <consortium name="US DOE Joint Genome Institute"/>
            <person name="Copeland A."/>
            <person name="Lucas S."/>
            <person name="Lapidus A."/>
            <person name="Barry K."/>
            <person name="Glavina del Rio T."/>
            <person name="Dalin E."/>
            <person name="Tice H."/>
            <person name="Pitluck S."/>
            <person name="Kiss H."/>
            <person name="Brettin T."/>
            <person name="Bruce D."/>
            <person name="Detter J.C."/>
            <person name="Han C."/>
            <person name="Schmutz J."/>
            <person name="Larimer F."/>
            <person name="Land M."/>
            <person name="Hauser L."/>
            <person name="Kyrpides N."/>
            <person name="Kim E."/>
            <person name="Wawrik B."/>
            <person name="Richardson P."/>
        </authorList>
    </citation>
    <scope>NUCLEOTIDE SEQUENCE [LARGE SCALE GENOMIC DNA]</scope>
    <source>
        <strain evidence="3">DSM 6200 / JCM 39069 / Hxd3</strain>
    </source>
</reference>
<organism evidence="2 3">
    <name type="scientific">Desulfosudis oleivorans (strain DSM 6200 / JCM 39069 / Hxd3)</name>
    <name type="common">Desulfococcus oleovorans</name>
    <dbReference type="NCBI Taxonomy" id="96561"/>
    <lineage>
        <taxon>Bacteria</taxon>
        <taxon>Pseudomonadati</taxon>
        <taxon>Thermodesulfobacteriota</taxon>
        <taxon>Desulfobacteria</taxon>
        <taxon>Desulfobacterales</taxon>
        <taxon>Desulfosudaceae</taxon>
        <taxon>Desulfosudis</taxon>
    </lineage>
</organism>
<gene>
    <name evidence="2" type="ordered locus">Dole_3067</name>
</gene>
<name>A8ZZJ8_DESOH</name>
<dbReference type="AlphaFoldDB" id="A8ZZJ8"/>
<accession>A8ZZJ8</accession>
<evidence type="ECO:0000256" key="1">
    <source>
        <dbReference type="SAM" id="Phobius"/>
    </source>
</evidence>
<evidence type="ECO:0008006" key="4">
    <source>
        <dbReference type="Google" id="ProtNLM"/>
    </source>
</evidence>
<sequence>MSIRLKWFFFVLMLAALAFGFLHLFADAGPYTFERLHVFLFNLCAGGSVILFFSEQPRRFSPRVCLFMALAMAYAVFAFLMIYIPAVVLSLVLALIVESVRVQRFSLFPWGFFKKTEPVDQKFHQAALLCLSLGLAISAAVIVNNEYLKLVSFAKLQLDVFFLGFSFPVSLITLSLIFSFMTGPETTGLRMLKEIGFWAVNLGVIIFFLFIIFENLPSQVGVTLILFGAVAMITVLYYRLGKVAQQKHFLTSGMGFLLVTAITGIAYIFAELGSGYTSEKYHWLLKLHAFASLYGWNLCGLAVIFRYDDFPIALHSRPLIVFHWITALVLAPLGIYFPLFSLMALVCYAVLLYAILFAARAPSPLGGQ</sequence>
<keyword evidence="1" id="KW-1133">Transmembrane helix</keyword>
<feature type="transmembrane region" description="Helical" evidence="1">
    <location>
        <begin position="219"/>
        <end position="238"/>
    </location>
</feature>
<dbReference type="RefSeq" id="WP_012176481.1">
    <property type="nucleotide sequence ID" value="NC_009943.1"/>
</dbReference>
<dbReference type="HOGENOM" id="CLU_758048_0_0_7"/>